<keyword evidence="2" id="KW-1133">Transmembrane helix</keyword>
<dbReference type="EMBL" id="HBEG01047025">
    <property type="protein sequence ID" value="CAD8384927.1"/>
    <property type="molecule type" value="Transcribed_RNA"/>
</dbReference>
<name>A0A7S0B6J8_9DINO</name>
<reference evidence="3" key="1">
    <citation type="submission" date="2021-01" db="EMBL/GenBank/DDBJ databases">
        <authorList>
            <person name="Corre E."/>
            <person name="Pelletier E."/>
            <person name="Niang G."/>
            <person name="Scheremetjew M."/>
            <person name="Finn R."/>
            <person name="Kale V."/>
            <person name="Holt S."/>
            <person name="Cochrane G."/>
            <person name="Meng A."/>
            <person name="Brown T."/>
            <person name="Cohen L."/>
        </authorList>
    </citation>
    <scope>NUCLEOTIDE SEQUENCE</scope>
    <source>
        <strain evidence="3">Pbaha01</strain>
    </source>
</reference>
<feature type="transmembrane region" description="Helical" evidence="2">
    <location>
        <begin position="118"/>
        <end position="138"/>
    </location>
</feature>
<gene>
    <name evidence="3" type="ORF">PBAH0796_LOCUS28615</name>
</gene>
<feature type="region of interest" description="Disordered" evidence="1">
    <location>
        <begin position="310"/>
        <end position="336"/>
    </location>
</feature>
<feature type="compositionally biased region" description="Low complexity" evidence="1">
    <location>
        <begin position="477"/>
        <end position="486"/>
    </location>
</feature>
<feature type="compositionally biased region" description="Pro residues" evidence="1">
    <location>
        <begin position="310"/>
        <end position="323"/>
    </location>
</feature>
<keyword evidence="2" id="KW-0472">Membrane</keyword>
<evidence type="ECO:0000313" key="3">
    <source>
        <dbReference type="EMBL" id="CAD8384927.1"/>
    </source>
</evidence>
<feature type="region of interest" description="Disordered" evidence="1">
    <location>
        <begin position="381"/>
        <end position="420"/>
    </location>
</feature>
<feature type="region of interest" description="Disordered" evidence="1">
    <location>
        <begin position="469"/>
        <end position="503"/>
    </location>
</feature>
<feature type="compositionally biased region" description="Pro residues" evidence="1">
    <location>
        <begin position="398"/>
        <end position="411"/>
    </location>
</feature>
<organism evidence="3">
    <name type="scientific">Pyrodinium bahamense</name>
    <dbReference type="NCBI Taxonomy" id="73915"/>
    <lineage>
        <taxon>Eukaryota</taxon>
        <taxon>Sar</taxon>
        <taxon>Alveolata</taxon>
        <taxon>Dinophyceae</taxon>
        <taxon>Gonyaulacales</taxon>
        <taxon>Pyrocystaceae</taxon>
        <taxon>Pyrodinium</taxon>
    </lineage>
</organism>
<protein>
    <submittedName>
        <fullName evidence="3">Uncharacterized protein</fullName>
    </submittedName>
</protein>
<dbReference type="AlphaFoldDB" id="A0A7S0B6J8"/>
<feature type="compositionally biased region" description="Low complexity" evidence="1">
    <location>
        <begin position="381"/>
        <end position="397"/>
    </location>
</feature>
<sequence>MGSPVHASFGGTGGGSPVPVRGSFFTSGSSPEYSVSDTFGSVIAGPNMQVEGEAPTGCAGVFCEADPVITGTSWKFVGEGRGGYAQVHAYNYVGVGGGDWERQLTAVHTGWRLKKCCIGILSILIVVPFIYFLTPVLYSEQEEQPHLSSHKVVIQTAPPPTRLATVATTREPFNCHDSWDWTESKKAWCCERYGRGCTTTPTPSQPTTTIATYDCHAGLSKWVTGWSAAKKVWCCARKHLGCHPPLTRPKPPPVPRTPPPTRPPPPPAPTAPFDCNEDYVSCYHCLMHRWSIAKREWCCRHGGRGCSTPLPPATTPRPPPPQTTAPLVQHLRPTPPPPPTAAPFDCSVDYVECYHCLMHRWSVAKRQWCCQHGGRGCATSPPASAAARLPPRSTSPTSPAPGPPTEPPQQAPPEQHAKPPPLAPFDCNVDYVDCYHCLMKRWSITKREYCCKHGGRGCSTPLPPALSANPPTPATPLPGLAAKAPRPATPAPAGVAPPAPQGQPLPAASSLPFDCAAGLAHWQHGWSMAKKDWCCQHVHRGCPQDPRSEPFDCEAGYDNWKHGWSRPKKAWCCQHKHQGCPLQSTSLPYDCKVDYTSCYHCLQKRWSRSKREWCCQHGGRGCQTTSTSIPFDCGAGLLNWQTGWSPGKKTWCCQHAGKGCS</sequence>
<keyword evidence="2" id="KW-0812">Transmembrane</keyword>
<accession>A0A7S0B6J8</accession>
<feature type="compositionally biased region" description="Pro residues" evidence="1">
    <location>
        <begin position="487"/>
        <end position="503"/>
    </location>
</feature>
<evidence type="ECO:0000256" key="1">
    <source>
        <dbReference type="SAM" id="MobiDB-lite"/>
    </source>
</evidence>
<feature type="region of interest" description="Disordered" evidence="1">
    <location>
        <begin position="246"/>
        <end position="269"/>
    </location>
</feature>
<evidence type="ECO:0000256" key="2">
    <source>
        <dbReference type="SAM" id="Phobius"/>
    </source>
</evidence>
<proteinExistence type="predicted"/>